<feature type="compositionally biased region" description="Polar residues" evidence="5">
    <location>
        <begin position="120"/>
        <end position="141"/>
    </location>
</feature>
<dbReference type="InterPro" id="IPR036427">
    <property type="entry name" value="Bromodomain-like_sf"/>
</dbReference>
<dbReference type="PANTHER" id="PTHR45915:SF6">
    <property type="entry name" value="E3 UBIQUITIN-PROTEIN LIGASE TRIM33"/>
    <property type="match status" value="1"/>
</dbReference>
<keyword evidence="2 4" id="KW-0103">Bromodomain</keyword>
<dbReference type="InterPro" id="IPR001487">
    <property type="entry name" value="Bromodomain"/>
</dbReference>
<dbReference type="GO" id="GO:0005634">
    <property type="term" value="C:nucleus"/>
    <property type="evidence" value="ECO:0007669"/>
    <property type="project" value="UniProtKB-SubCell"/>
</dbReference>
<evidence type="ECO:0000259" key="6">
    <source>
        <dbReference type="PROSITE" id="PS50014"/>
    </source>
</evidence>
<dbReference type="EMBL" id="MCOG01000225">
    <property type="protein sequence ID" value="ORY24146.1"/>
    <property type="molecule type" value="Genomic_DNA"/>
</dbReference>
<evidence type="ECO:0000256" key="2">
    <source>
        <dbReference type="ARBA" id="ARBA00023117"/>
    </source>
</evidence>
<dbReference type="PRINTS" id="PR00503">
    <property type="entry name" value="BROMODOMAIN"/>
</dbReference>
<sequence length="201" mass="23095">MLRNPYSAAFKDPVPTTVPMYHEIIKKPMDFTTLKTNLDNKKYSTLKEFQSDVKLIFNNCYTFNMEGSDLFVAAQKLEVAFDELWERRHDLLRQATEKLAQKGYNVKHLKHRSSTLLVNNTADDDTVSNSKSKIKMSTGNDQNDDDAILKPQRNNSNITSSSSMVNSKSKQYSSIMKEKTSSTNYQSSDARNYRKGYKSIY</sequence>
<feature type="domain" description="Bromo" evidence="6">
    <location>
        <begin position="1"/>
        <end position="71"/>
    </location>
</feature>
<dbReference type="SMART" id="SM00297">
    <property type="entry name" value="BROMO"/>
    <property type="match status" value="1"/>
</dbReference>
<evidence type="ECO:0000256" key="5">
    <source>
        <dbReference type="SAM" id="MobiDB-lite"/>
    </source>
</evidence>
<dbReference type="STRING" id="1754190.A0A1Y2ANT6"/>
<keyword evidence="3" id="KW-0539">Nucleus</keyword>
<gene>
    <name evidence="7" type="ORF">LY90DRAFT_514700</name>
</gene>
<comment type="caution">
    <text evidence="7">The sequence shown here is derived from an EMBL/GenBank/DDBJ whole genome shotgun (WGS) entry which is preliminary data.</text>
</comment>
<dbReference type="OrthoDB" id="2147194at2759"/>
<dbReference type="SUPFAM" id="SSF47370">
    <property type="entry name" value="Bromodomain"/>
    <property type="match status" value="1"/>
</dbReference>
<feature type="compositionally biased region" description="Low complexity" evidence="5">
    <location>
        <begin position="154"/>
        <end position="174"/>
    </location>
</feature>
<dbReference type="Pfam" id="PF00439">
    <property type="entry name" value="Bromodomain"/>
    <property type="match status" value="1"/>
</dbReference>
<accession>A0A1Y2ANT6</accession>
<dbReference type="GO" id="GO:0006325">
    <property type="term" value="P:chromatin organization"/>
    <property type="evidence" value="ECO:0007669"/>
    <property type="project" value="UniProtKB-ARBA"/>
</dbReference>
<reference evidence="7 8" key="1">
    <citation type="submission" date="2016-08" db="EMBL/GenBank/DDBJ databases">
        <title>A Parts List for Fungal Cellulosomes Revealed by Comparative Genomics.</title>
        <authorList>
            <consortium name="DOE Joint Genome Institute"/>
            <person name="Haitjema C.H."/>
            <person name="Gilmore S.P."/>
            <person name="Henske J.K."/>
            <person name="Solomon K.V."/>
            <person name="De Groot R."/>
            <person name="Kuo A."/>
            <person name="Mondo S.J."/>
            <person name="Salamov A.A."/>
            <person name="Labutti K."/>
            <person name="Zhao Z."/>
            <person name="Chiniquy J."/>
            <person name="Barry K."/>
            <person name="Brewer H.M."/>
            <person name="Purvine S.O."/>
            <person name="Wright A.T."/>
            <person name="Boxma B."/>
            <person name="Van Alen T."/>
            <person name="Hackstein J.H."/>
            <person name="Baker S.E."/>
            <person name="Grigoriev I.V."/>
            <person name="O'Malley M.A."/>
        </authorList>
    </citation>
    <scope>NUCLEOTIDE SEQUENCE [LARGE SCALE GENOMIC DNA]</scope>
    <source>
        <strain evidence="7 8">G1</strain>
    </source>
</reference>
<feature type="region of interest" description="Disordered" evidence="5">
    <location>
        <begin position="120"/>
        <end position="189"/>
    </location>
</feature>
<dbReference type="Gene3D" id="1.20.920.10">
    <property type="entry name" value="Bromodomain-like"/>
    <property type="match status" value="1"/>
</dbReference>
<name>A0A1Y2ANT6_9FUNG</name>
<evidence type="ECO:0000256" key="3">
    <source>
        <dbReference type="ARBA" id="ARBA00023242"/>
    </source>
</evidence>
<evidence type="ECO:0000313" key="8">
    <source>
        <dbReference type="Proteomes" id="UP000193920"/>
    </source>
</evidence>
<comment type="subcellular location">
    <subcellularLocation>
        <location evidence="1">Nucleus</location>
    </subcellularLocation>
</comment>
<organism evidence="7 8">
    <name type="scientific">Neocallimastix californiae</name>
    <dbReference type="NCBI Taxonomy" id="1754190"/>
    <lineage>
        <taxon>Eukaryota</taxon>
        <taxon>Fungi</taxon>
        <taxon>Fungi incertae sedis</taxon>
        <taxon>Chytridiomycota</taxon>
        <taxon>Chytridiomycota incertae sedis</taxon>
        <taxon>Neocallimastigomycetes</taxon>
        <taxon>Neocallimastigales</taxon>
        <taxon>Neocallimastigaceae</taxon>
        <taxon>Neocallimastix</taxon>
    </lineage>
</organism>
<dbReference type="PANTHER" id="PTHR45915">
    <property type="entry name" value="TRANSCRIPTION INTERMEDIARY FACTOR"/>
    <property type="match status" value="1"/>
</dbReference>
<dbReference type="Proteomes" id="UP000193920">
    <property type="component" value="Unassembled WGS sequence"/>
</dbReference>
<dbReference type="PROSITE" id="PS50014">
    <property type="entry name" value="BROMODOMAIN_2"/>
    <property type="match status" value="1"/>
</dbReference>
<evidence type="ECO:0000256" key="1">
    <source>
        <dbReference type="ARBA" id="ARBA00004123"/>
    </source>
</evidence>
<evidence type="ECO:0000256" key="4">
    <source>
        <dbReference type="PROSITE-ProRule" id="PRU00035"/>
    </source>
</evidence>
<proteinExistence type="predicted"/>
<dbReference type="AlphaFoldDB" id="A0A1Y2ANT6"/>
<dbReference type="GO" id="GO:0000785">
    <property type="term" value="C:chromatin"/>
    <property type="evidence" value="ECO:0007669"/>
    <property type="project" value="TreeGrafter"/>
</dbReference>
<protein>
    <submittedName>
        <fullName evidence="7">Bromodomain-containing protein</fullName>
    </submittedName>
</protein>
<dbReference type="CDD" id="cd04369">
    <property type="entry name" value="Bromodomain"/>
    <property type="match status" value="1"/>
</dbReference>
<keyword evidence="8" id="KW-1185">Reference proteome</keyword>
<evidence type="ECO:0000313" key="7">
    <source>
        <dbReference type="EMBL" id="ORY24146.1"/>
    </source>
</evidence>